<dbReference type="Gene3D" id="2.60.120.10">
    <property type="entry name" value="Jelly Rolls"/>
    <property type="match status" value="1"/>
</dbReference>
<proteinExistence type="predicted"/>
<accession>S0FLM5</accession>
<keyword evidence="4" id="KW-1185">Reference proteome</keyword>
<dbReference type="EMBL" id="AORV01000021">
    <property type="protein sequence ID" value="EMS73135.1"/>
    <property type="molecule type" value="Genomic_DNA"/>
</dbReference>
<feature type="domain" description="HTH cro/C1-type" evidence="2">
    <location>
        <begin position="9"/>
        <end position="63"/>
    </location>
</feature>
<evidence type="ECO:0000313" key="4">
    <source>
        <dbReference type="Proteomes" id="UP000014155"/>
    </source>
</evidence>
<dbReference type="InterPro" id="IPR011051">
    <property type="entry name" value="RmlC_Cupin_sf"/>
</dbReference>
<dbReference type="SUPFAM" id="SSF51182">
    <property type="entry name" value="RmlC-like cupins"/>
    <property type="match status" value="1"/>
</dbReference>
<dbReference type="Pfam" id="PF07883">
    <property type="entry name" value="Cupin_2"/>
    <property type="match status" value="1"/>
</dbReference>
<reference evidence="3 4" key="1">
    <citation type="journal article" date="2013" name="Genome Announc.">
        <title>Draft Genome Sequence of the Cellulolytic, Mesophilic, Anaerobic Bacterium Clostridium termitidis Strain CT1112 (DSM 5398).</title>
        <authorList>
            <person name="Lal S."/>
            <person name="Ramachandran U."/>
            <person name="Zhang X."/>
            <person name="Munir R."/>
            <person name="Sparling R."/>
            <person name="Levin D.B."/>
        </authorList>
    </citation>
    <scope>NUCLEOTIDE SEQUENCE [LARGE SCALE GENOMIC DNA]</scope>
    <source>
        <strain evidence="3 4">CT1112</strain>
    </source>
</reference>
<comment type="caution">
    <text evidence="3">The sequence shown here is derived from an EMBL/GenBank/DDBJ whole genome shotgun (WGS) entry which is preliminary data.</text>
</comment>
<dbReference type="PANTHER" id="PTHR46797">
    <property type="entry name" value="HTH-TYPE TRANSCRIPTIONAL REGULATOR"/>
    <property type="match status" value="1"/>
</dbReference>
<dbReference type="STRING" id="1195236.CTER_0692"/>
<dbReference type="GO" id="GO:0005829">
    <property type="term" value="C:cytosol"/>
    <property type="evidence" value="ECO:0007669"/>
    <property type="project" value="TreeGrafter"/>
</dbReference>
<sequence>MFSEIGSKINRLRLDKKLTLKELSQLTNLSVGFLSQLERGLTTVAIDSLDNISKALGVDINYFFTLAKEQNSFIQKSYEREIVFMDKDNFIQFHLSNSLGDKNMFPRLVEVYPKRDNETVLTYTHEGEEFIYILEGILTYYYDGEKTELYPGDSVHIRSTLSHNWENNTNKIVKLLMVSTPNRFHESQQDAPAQKI</sequence>
<dbReference type="InterPro" id="IPR014710">
    <property type="entry name" value="RmlC-like_jellyroll"/>
</dbReference>
<dbReference type="GO" id="GO:0003700">
    <property type="term" value="F:DNA-binding transcription factor activity"/>
    <property type="evidence" value="ECO:0007669"/>
    <property type="project" value="TreeGrafter"/>
</dbReference>
<dbReference type="PANTHER" id="PTHR46797:SF25">
    <property type="entry name" value="TRANSCRIPTIONAL REGULATOR"/>
    <property type="match status" value="1"/>
</dbReference>
<organism evidence="3 4">
    <name type="scientific">Ruminiclostridium cellobioparum subsp. termitidis CT1112</name>
    <dbReference type="NCBI Taxonomy" id="1195236"/>
    <lineage>
        <taxon>Bacteria</taxon>
        <taxon>Bacillati</taxon>
        <taxon>Bacillota</taxon>
        <taxon>Clostridia</taxon>
        <taxon>Eubacteriales</taxon>
        <taxon>Oscillospiraceae</taxon>
        <taxon>Ruminiclostridium</taxon>
    </lineage>
</organism>
<name>S0FLM5_RUMCE</name>
<dbReference type="GO" id="GO:0003677">
    <property type="term" value="F:DNA binding"/>
    <property type="evidence" value="ECO:0007669"/>
    <property type="project" value="UniProtKB-KW"/>
</dbReference>
<dbReference type="CDD" id="cd00093">
    <property type="entry name" value="HTH_XRE"/>
    <property type="match status" value="1"/>
</dbReference>
<evidence type="ECO:0000256" key="1">
    <source>
        <dbReference type="ARBA" id="ARBA00023125"/>
    </source>
</evidence>
<dbReference type="eggNOG" id="COG1396">
    <property type="taxonomic scope" value="Bacteria"/>
</dbReference>
<dbReference type="SMART" id="SM00530">
    <property type="entry name" value="HTH_XRE"/>
    <property type="match status" value="1"/>
</dbReference>
<gene>
    <name evidence="3" type="ORF">CTER_0692</name>
</gene>
<dbReference type="eggNOG" id="COG3837">
    <property type="taxonomic scope" value="Bacteria"/>
</dbReference>
<dbReference type="PROSITE" id="PS50943">
    <property type="entry name" value="HTH_CROC1"/>
    <property type="match status" value="1"/>
</dbReference>
<evidence type="ECO:0000259" key="2">
    <source>
        <dbReference type="PROSITE" id="PS50943"/>
    </source>
</evidence>
<dbReference type="RefSeq" id="WP_004623986.1">
    <property type="nucleotide sequence ID" value="NZ_AORV01000021.1"/>
</dbReference>
<dbReference type="PATRIC" id="fig|1195236.3.peg.986"/>
<dbReference type="InterPro" id="IPR010982">
    <property type="entry name" value="Lambda_DNA-bd_dom_sf"/>
</dbReference>
<dbReference type="CDD" id="cd02209">
    <property type="entry name" value="cupin_XRE_C"/>
    <property type="match status" value="1"/>
</dbReference>
<dbReference type="SUPFAM" id="SSF47413">
    <property type="entry name" value="lambda repressor-like DNA-binding domains"/>
    <property type="match status" value="1"/>
</dbReference>
<evidence type="ECO:0000313" key="3">
    <source>
        <dbReference type="EMBL" id="EMS73135.1"/>
    </source>
</evidence>
<dbReference type="Proteomes" id="UP000014155">
    <property type="component" value="Unassembled WGS sequence"/>
</dbReference>
<dbReference type="Gene3D" id="1.10.260.40">
    <property type="entry name" value="lambda repressor-like DNA-binding domains"/>
    <property type="match status" value="1"/>
</dbReference>
<keyword evidence="1 3" id="KW-0238">DNA-binding</keyword>
<dbReference type="AlphaFoldDB" id="S0FLM5"/>
<protein>
    <submittedName>
        <fullName evidence="3">DNA-binding protein</fullName>
    </submittedName>
</protein>
<dbReference type="Pfam" id="PF01381">
    <property type="entry name" value="HTH_3"/>
    <property type="match status" value="1"/>
</dbReference>
<dbReference type="InterPro" id="IPR013096">
    <property type="entry name" value="Cupin_2"/>
</dbReference>
<dbReference type="InterPro" id="IPR050807">
    <property type="entry name" value="TransReg_Diox_bact_type"/>
</dbReference>
<dbReference type="InterPro" id="IPR001387">
    <property type="entry name" value="Cro/C1-type_HTH"/>
</dbReference>